<reference evidence="1 2" key="1">
    <citation type="submission" date="2018-06" db="EMBL/GenBank/DDBJ databases">
        <authorList>
            <consortium name="Pathogen Informatics"/>
            <person name="Doyle S."/>
        </authorList>
    </citation>
    <scope>NUCLEOTIDE SEQUENCE [LARGE SCALE GENOMIC DNA]</scope>
    <source>
        <strain evidence="1 2">NCTC8297</strain>
    </source>
</reference>
<organism evidence="1 2">
    <name type="scientific">Salmonella enterica subsp. arizonae</name>
    <dbReference type="NCBI Taxonomy" id="59203"/>
    <lineage>
        <taxon>Bacteria</taxon>
        <taxon>Pseudomonadati</taxon>
        <taxon>Pseudomonadota</taxon>
        <taxon>Gammaproteobacteria</taxon>
        <taxon>Enterobacterales</taxon>
        <taxon>Enterobacteriaceae</taxon>
        <taxon>Salmonella</taxon>
    </lineage>
</organism>
<dbReference type="AlphaFoldDB" id="A0A379TLD4"/>
<dbReference type="EMBL" id="UGXG01000002">
    <property type="protein sequence ID" value="SUG50359.1"/>
    <property type="molecule type" value="Genomic_DNA"/>
</dbReference>
<proteinExistence type="predicted"/>
<evidence type="ECO:0000313" key="1">
    <source>
        <dbReference type="EMBL" id="SUG50359.1"/>
    </source>
</evidence>
<accession>A0A379TLD4</accession>
<protein>
    <submittedName>
        <fullName evidence="1">Trap dicarboxylate transporter, dctq subunit</fullName>
    </submittedName>
</protein>
<sequence length="83" mass="9548">MLGMAFVAGQKQHISLTLFLDKVSPMILGWWEYRPAGHFYRVFHLGVDYRRLKNLCYFYAANLACAGHSDGGNFITRFPARAY</sequence>
<name>A0A379TLD4_SALER</name>
<evidence type="ECO:0000313" key="2">
    <source>
        <dbReference type="Proteomes" id="UP000254741"/>
    </source>
</evidence>
<dbReference type="Proteomes" id="UP000254741">
    <property type="component" value="Unassembled WGS sequence"/>
</dbReference>
<gene>
    <name evidence="1" type="ORF">NCTC8297_05746</name>
</gene>